<keyword evidence="1" id="KW-0732">Signal</keyword>
<name>A0A9P0PHJ9_ACAOB</name>
<evidence type="ECO:0000313" key="3">
    <source>
        <dbReference type="Proteomes" id="UP001152888"/>
    </source>
</evidence>
<protein>
    <recommendedName>
        <fullName evidence="4">Secreted protein</fullName>
    </recommendedName>
</protein>
<feature type="chain" id="PRO_5040202947" description="Secreted protein" evidence="1">
    <location>
        <begin position="21"/>
        <end position="80"/>
    </location>
</feature>
<evidence type="ECO:0000313" key="2">
    <source>
        <dbReference type="EMBL" id="CAH1985988.1"/>
    </source>
</evidence>
<gene>
    <name evidence="2" type="ORF">ACAOBT_LOCUS16980</name>
</gene>
<proteinExistence type="predicted"/>
<dbReference type="OrthoDB" id="6759039at2759"/>
<comment type="caution">
    <text evidence="2">The sequence shown here is derived from an EMBL/GenBank/DDBJ whole genome shotgun (WGS) entry which is preliminary data.</text>
</comment>
<dbReference type="EMBL" id="CAKOFQ010006989">
    <property type="protein sequence ID" value="CAH1985988.1"/>
    <property type="molecule type" value="Genomic_DNA"/>
</dbReference>
<dbReference type="AlphaFoldDB" id="A0A9P0PHJ9"/>
<keyword evidence="3" id="KW-1185">Reference proteome</keyword>
<evidence type="ECO:0000256" key="1">
    <source>
        <dbReference type="SAM" id="SignalP"/>
    </source>
</evidence>
<sequence length="80" mass="9010">MSGLMVVPAIFYIVVSYVHTCDIGISSFQNSTSGEKNGRYYQETSARTWHGTDISVAFSQLFCSKWKINISYSVQTVKNM</sequence>
<organism evidence="2 3">
    <name type="scientific">Acanthoscelides obtectus</name>
    <name type="common">Bean weevil</name>
    <name type="synonym">Bruchus obtectus</name>
    <dbReference type="NCBI Taxonomy" id="200917"/>
    <lineage>
        <taxon>Eukaryota</taxon>
        <taxon>Metazoa</taxon>
        <taxon>Ecdysozoa</taxon>
        <taxon>Arthropoda</taxon>
        <taxon>Hexapoda</taxon>
        <taxon>Insecta</taxon>
        <taxon>Pterygota</taxon>
        <taxon>Neoptera</taxon>
        <taxon>Endopterygota</taxon>
        <taxon>Coleoptera</taxon>
        <taxon>Polyphaga</taxon>
        <taxon>Cucujiformia</taxon>
        <taxon>Chrysomeloidea</taxon>
        <taxon>Chrysomelidae</taxon>
        <taxon>Bruchinae</taxon>
        <taxon>Bruchini</taxon>
        <taxon>Acanthoscelides</taxon>
    </lineage>
</organism>
<dbReference type="Proteomes" id="UP001152888">
    <property type="component" value="Unassembled WGS sequence"/>
</dbReference>
<evidence type="ECO:0008006" key="4">
    <source>
        <dbReference type="Google" id="ProtNLM"/>
    </source>
</evidence>
<accession>A0A9P0PHJ9</accession>
<feature type="signal peptide" evidence="1">
    <location>
        <begin position="1"/>
        <end position="20"/>
    </location>
</feature>
<reference evidence="2" key="1">
    <citation type="submission" date="2022-03" db="EMBL/GenBank/DDBJ databases">
        <authorList>
            <person name="Sayadi A."/>
        </authorList>
    </citation>
    <scope>NUCLEOTIDE SEQUENCE</scope>
</reference>